<accession>A0A1I4LMM7</accession>
<organism evidence="4 5">
    <name type="scientific">Halanaerobium salsuginis</name>
    <dbReference type="NCBI Taxonomy" id="29563"/>
    <lineage>
        <taxon>Bacteria</taxon>
        <taxon>Bacillati</taxon>
        <taxon>Bacillota</taxon>
        <taxon>Clostridia</taxon>
        <taxon>Halanaerobiales</taxon>
        <taxon>Halanaerobiaceae</taxon>
        <taxon>Halanaerobium</taxon>
    </lineage>
</organism>
<reference evidence="4 5" key="1">
    <citation type="submission" date="2016-10" db="EMBL/GenBank/DDBJ databases">
        <authorList>
            <person name="de Groot N.N."/>
        </authorList>
    </citation>
    <scope>NUCLEOTIDE SEQUENCE [LARGE SCALE GENOMIC DNA]</scope>
    <source>
        <strain evidence="4 5">ATCC 51327</strain>
    </source>
</reference>
<dbReference type="AlphaFoldDB" id="A0A1I4LMM7"/>
<proteinExistence type="inferred from homology"/>
<evidence type="ECO:0000256" key="2">
    <source>
        <dbReference type="ARBA" id="ARBA00022448"/>
    </source>
</evidence>
<dbReference type="PANTHER" id="PTHR30061:SF50">
    <property type="entry name" value="MALTOSE_MALTODEXTRIN-BINDING PERIPLASMIC PROTEIN"/>
    <property type="match status" value="1"/>
</dbReference>
<comment type="similarity">
    <text evidence="1">Belongs to the bacterial solute-binding protein 1 family.</text>
</comment>
<dbReference type="GO" id="GO:1901982">
    <property type="term" value="F:maltose binding"/>
    <property type="evidence" value="ECO:0007669"/>
    <property type="project" value="TreeGrafter"/>
</dbReference>
<dbReference type="Proteomes" id="UP000199006">
    <property type="component" value="Unassembled WGS sequence"/>
</dbReference>
<keyword evidence="5" id="KW-1185">Reference proteome</keyword>
<dbReference type="OrthoDB" id="383712at2"/>
<dbReference type="PANTHER" id="PTHR30061">
    <property type="entry name" value="MALTOSE-BINDING PERIPLASMIC PROTEIN"/>
    <property type="match status" value="1"/>
</dbReference>
<dbReference type="GO" id="GO:0015768">
    <property type="term" value="P:maltose transport"/>
    <property type="evidence" value="ECO:0007669"/>
    <property type="project" value="TreeGrafter"/>
</dbReference>
<evidence type="ECO:0000313" key="4">
    <source>
        <dbReference type="EMBL" id="SFL92262.1"/>
    </source>
</evidence>
<keyword evidence="2" id="KW-0813">Transport</keyword>
<dbReference type="SUPFAM" id="SSF53850">
    <property type="entry name" value="Periplasmic binding protein-like II"/>
    <property type="match status" value="1"/>
</dbReference>
<dbReference type="EMBL" id="FOTI01000042">
    <property type="protein sequence ID" value="SFL92262.1"/>
    <property type="molecule type" value="Genomic_DNA"/>
</dbReference>
<keyword evidence="3" id="KW-0732">Signal</keyword>
<sequence length="425" mass="48357">MKKLFRINFLMIILFSGLFLVFFIQMSSPVFAAKTEVKFWTINLSPQYKDYFEKKIIQYEQLNPTIKINWQDINFSAINQQLRYKISAGNSPDLVNLSPQLMLPLLNDNLLFPISDFNFNYSKQYFTKLWQSGSYQNKIYAFPWYFSSKVLAYNKEILKLAGIKKENLQTKADFYQAAAQITNRTKLAAFMPQINLAAEFREAGINLFKSENGELKAAFNTERAVEIIKKYQVMAEQGIIPKDSLNYSFNVALERYLDNDLAFLITSPQFLTQITADSNYMAEMTDLTALPVGKGKILNGALMNLVIPKTAKNKKEAASFAVFITSAHLQTEFSQLTGVLPSTRESLTEGFLAAEIETNDSLKLQAQKLIADQLIYASDLTLLHPQAEQLTKILTEEFSRAFAGKISARQALNNMEKGWNNILNN</sequence>
<dbReference type="Pfam" id="PF13416">
    <property type="entry name" value="SBP_bac_8"/>
    <property type="match status" value="1"/>
</dbReference>
<dbReference type="Gene3D" id="3.40.190.10">
    <property type="entry name" value="Periplasmic binding protein-like II"/>
    <property type="match status" value="1"/>
</dbReference>
<dbReference type="GO" id="GO:0042956">
    <property type="term" value="P:maltodextrin transmembrane transport"/>
    <property type="evidence" value="ECO:0007669"/>
    <property type="project" value="TreeGrafter"/>
</dbReference>
<dbReference type="STRING" id="29563.SAMN02983006_02361"/>
<evidence type="ECO:0000313" key="5">
    <source>
        <dbReference type="Proteomes" id="UP000199006"/>
    </source>
</evidence>
<name>A0A1I4LMM7_9FIRM</name>
<protein>
    <submittedName>
        <fullName evidence="4">Putative chitobiose transport system substrate-binding protein</fullName>
    </submittedName>
</protein>
<gene>
    <name evidence="4" type="ORF">SAMN02983006_02361</name>
</gene>
<dbReference type="GO" id="GO:0055052">
    <property type="term" value="C:ATP-binding cassette (ABC) transporter complex, substrate-binding subunit-containing"/>
    <property type="evidence" value="ECO:0007669"/>
    <property type="project" value="TreeGrafter"/>
</dbReference>
<dbReference type="InterPro" id="IPR006059">
    <property type="entry name" value="SBP"/>
</dbReference>
<evidence type="ECO:0000256" key="1">
    <source>
        <dbReference type="ARBA" id="ARBA00008520"/>
    </source>
</evidence>
<evidence type="ECO:0000256" key="3">
    <source>
        <dbReference type="ARBA" id="ARBA00022729"/>
    </source>
</evidence>